<feature type="chain" id="PRO_5031280119" evidence="8">
    <location>
        <begin position="27"/>
        <end position="452"/>
    </location>
</feature>
<keyword evidence="10" id="KW-1185">Reference proteome</keyword>
<dbReference type="InterPro" id="IPR005017">
    <property type="entry name" value="OMPP1/FadL/TodX"/>
</dbReference>
<evidence type="ECO:0000256" key="7">
    <source>
        <dbReference type="ARBA" id="ARBA00023237"/>
    </source>
</evidence>
<evidence type="ECO:0000313" key="10">
    <source>
        <dbReference type="Proteomes" id="UP000540989"/>
    </source>
</evidence>
<evidence type="ECO:0000256" key="6">
    <source>
        <dbReference type="ARBA" id="ARBA00023136"/>
    </source>
</evidence>
<dbReference type="Gene3D" id="2.40.160.60">
    <property type="entry name" value="Outer membrane protein transport protein (OMPP1/FadL/TodX)"/>
    <property type="match status" value="1"/>
</dbReference>
<dbReference type="PANTHER" id="PTHR35093:SF8">
    <property type="entry name" value="OUTER MEMBRANE PROTEIN NMB0088-RELATED"/>
    <property type="match status" value="1"/>
</dbReference>
<keyword evidence="3" id="KW-1134">Transmembrane beta strand</keyword>
<evidence type="ECO:0000256" key="1">
    <source>
        <dbReference type="ARBA" id="ARBA00004571"/>
    </source>
</evidence>
<proteinExistence type="inferred from homology"/>
<keyword evidence="4" id="KW-0812">Transmembrane</keyword>
<dbReference type="GO" id="GO:0009279">
    <property type="term" value="C:cell outer membrane"/>
    <property type="evidence" value="ECO:0007669"/>
    <property type="project" value="UniProtKB-SubCell"/>
</dbReference>
<evidence type="ECO:0000256" key="2">
    <source>
        <dbReference type="ARBA" id="ARBA00008163"/>
    </source>
</evidence>
<dbReference type="SUPFAM" id="SSF56935">
    <property type="entry name" value="Porins"/>
    <property type="match status" value="1"/>
</dbReference>
<accession>A0A7W8E2L9</accession>
<dbReference type="Proteomes" id="UP000540989">
    <property type="component" value="Unassembled WGS sequence"/>
</dbReference>
<organism evidence="9 10">
    <name type="scientific">Granulicella aggregans</name>
    <dbReference type="NCBI Taxonomy" id="474949"/>
    <lineage>
        <taxon>Bacteria</taxon>
        <taxon>Pseudomonadati</taxon>
        <taxon>Acidobacteriota</taxon>
        <taxon>Terriglobia</taxon>
        <taxon>Terriglobales</taxon>
        <taxon>Acidobacteriaceae</taxon>
        <taxon>Granulicella</taxon>
    </lineage>
</organism>
<evidence type="ECO:0000256" key="5">
    <source>
        <dbReference type="ARBA" id="ARBA00022729"/>
    </source>
</evidence>
<dbReference type="GO" id="GO:0015483">
    <property type="term" value="F:long-chain fatty acid transporting porin activity"/>
    <property type="evidence" value="ECO:0007669"/>
    <property type="project" value="TreeGrafter"/>
</dbReference>
<dbReference type="EMBL" id="JACHIP010000002">
    <property type="protein sequence ID" value="MBB5056657.1"/>
    <property type="molecule type" value="Genomic_DNA"/>
</dbReference>
<dbReference type="AlphaFoldDB" id="A0A7W8E2L9"/>
<keyword evidence="7" id="KW-0998">Cell outer membrane</keyword>
<protein>
    <submittedName>
        <fullName evidence="9">Long-subunit fatty acid transport protein</fullName>
    </submittedName>
</protein>
<gene>
    <name evidence="9" type="ORF">HDF16_001342</name>
</gene>
<dbReference type="PANTHER" id="PTHR35093">
    <property type="entry name" value="OUTER MEMBRANE PROTEIN NMB0088-RELATED"/>
    <property type="match status" value="1"/>
</dbReference>
<sequence>MPTHPARPLSIAVLLTLVLSTSALHAQSAGALGNGLSAAAVARGGTMVTEHGSPLDAVEGNPAGLAGINHRVLDLSGLALVAHGTFTNSVDNHGTLRAFSGALPYAAFAMPLGHRFTAAAAVTPEFLMRAAWQYTDPAGTAGVTYGEQKQESQFIAVRGSASIAYSASPKWSFGSSLGLVYNQNLLHAPYIFQQQPALAGLKVLLDLHTKGFGWNGSAGAQYQPNDRLRFGISYKSPTFIPSHGYAQGSAYALFNALGVTADPTFQYQAEVDNHLPQAVSAGARWQINPRVRLSVEGGFANWATAFHTLPVKLKEGTNPVINSVAGSSAIQDEIALHWRNQAMFRTGVEIPVKHQWTARAGYSFLSNPVPSSTITPLTAAILSNGLSTGLGYQPESSIPHNFLSKLQWDAAYQLQLPANQSVGTSSLEAGEYSNSHIHVLTQSVTISTRLNF</sequence>
<evidence type="ECO:0000256" key="8">
    <source>
        <dbReference type="SAM" id="SignalP"/>
    </source>
</evidence>
<keyword evidence="5 8" id="KW-0732">Signal</keyword>
<reference evidence="9 10" key="1">
    <citation type="submission" date="2020-08" db="EMBL/GenBank/DDBJ databases">
        <title>Genomic Encyclopedia of Type Strains, Phase IV (KMG-V): Genome sequencing to study the core and pangenomes of soil and plant-associated prokaryotes.</title>
        <authorList>
            <person name="Whitman W."/>
        </authorList>
    </citation>
    <scope>NUCLEOTIDE SEQUENCE [LARGE SCALE GENOMIC DNA]</scope>
    <source>
        <strain evidence="9 10">M8UP14</strain>
    </source>
</reference>
<evidence type="ECO:0000256" key="4">
    <source>
        <dbReference type="ARBA" id="ARBA00022692"/>
    </source>
</evidence>
<comment type="caution">
    <text evidence="9">The sequence shown here is derived from an EMBL/GenBank/DDBJ whole genome shotgun (WGS) entry which is preliminary data.</text>
</comment>
<evidence type="ECO:0000256" key="3">
    <source>
        <dbReference type="ARBA" id="ARBA00022452"/>
    </source>
</evidence>
<dbReference type="Pfam" id="PF03349">
    <property type="entry name" value="Toluene_X"/>
    <property type="match status" value="1"/>
</dbReference>
<dbReference type="RefSeq" id="WP_184214745.1">
    <property type="nucleotide sequence ID" value="NZ_JACHIP010000002.1"/>
</dbReference>
<feature type="signal peptide" evidence="8">
    <location>
        <begin position="1"/>
        <end position="26"/>
    </location>
</feature>
<keyword evidence="6" id="KW-0472">Membrane</keyword>
<evidence type="ECO:0000313" key="9">
    <source>
        <dbReference type="EMBL" id="MBB5056657.1"/>
    </source>
</evidence>
<comment type="similarity">
    <text evidence="2">Belongs to the OmpP1/FadL family.</text>
</comment>
<comment type="subcellular location">
    <subcellularLocation>
        <location evidence="1">Cell outer membrane</location>
        <topology evidence="1">Multi-pass membrane protein</topology>
    </subcellularLocation>
</comment>
<name>A0A7W8E2L9_9BACT</name>